<gene>
    <name evidence="1" type="ORF">AAF712_010667</name>
</gene>
<protein>
    <submittedName>
        <fullName evidence="1">Uncharacterized protein</fullName>
    </submittedName>
</protein>
<dbReference type="Gene3D" id="3.40.50.1010">
    <property type="entry name" value="5'-nuclease"/>
    <property type="match status" value="1"/>
</dbReference>
<accession>A0ABR2ZMB6</accession>
<comment type="caution">
    <text evidence="1">The sequence shown here is derived from an EMBL/GenBank/DDBJ whole genome shotgun (WGS) entry which is preliminary data.</text>
</comment>
<dbReference type="EMBL" id="JBBXMP010000104">
    <property type="protein sequence ID" value="KAL0062455.1"/>
    <property type="molecule type" value="Genomic_DNA"/>
</dbReference>
<evidence type="ECO:0000313" key="2">
    <source>
        <dbReference type="Proteomes" id="UP001437256"/>
    </source>
</evidence>
<dbReference type="Proteomes" id="UP001437256">
    <property type="component" value="Unassembled WGS sequence"/>
</dbReference>
<proteinExistence type="predicted"/>
<dbReference type="SUPFAM" id="SSF88723">
    <property type="entry name" value="PIN domain-like"/>
    <property type="match status" value="1"/>
</dbReference>
<keyword evidence="2" id="KW-1185">Reference proteome</keyword>
<reference evidence="1 2" key="1">
    <citation type="submission" date="2024-05" db="EMBL/GenBank/DDBJ databases">
        <title>A draft genome resource for the thread blight pathogen Marasmius tenuissimus strain MS-2.</title>
        <authorList>
            <person name="Yulfo-Soto G.E."/>
            <person name="Baruah I.K."/>
            <person name="Amoako-Attah I."/>
            <person name="Bukari Y."/>
            <person name="Meinhardt L.W."/>
            <person name="Bailey B.A."/>
            <person name="Cohen S.P."/>
        </authorList>
    </citation>
    <scope>NUCLEOTIDE SEQUENCE [LARGE SCALE GENOMIC DNA]</scope>
    <source>
        <strain evidence="1 2">MS-2</strain>
    </source>
</reference>
<name>A0ABR2ZMB6_9AGAR</name>
<dbReference type="InterPro" id="IPR029060">
    <property type="entry name" value="PIN-like_dom_sf"/>
</dbReference>
<sequence length="448" mass="50803">MCVDNLWLAIDSAKDTRTLREFAFTEGFQNNQRQQRSLTLGIDGSELLYGLEKGSHNSSHILELLFASMCKYSEAPVILLFVFKNPDSPRAKQCHESKPATLDLYRNAIELIRQFGYYSTEAEGGADSHLASLSNSRIIDSAISQDGGLLVLGIDIILQQPRINPLGELVYNVYAAEYIKEDFSLEREGLLFFTLLDGVESYDTNSIVELARSNLAKEFVEAFKNILQQSQPLEDHLRSWRSRVVDELLSNRNGYMERRHPELAACIDERFPSLRLLDYYINTPAPLLPNEATYLNQILKPTLPNIAGIVGYCREQFWWLDAQMMQRFKDTLFKGAISRMLHSPLIVFDAREQTFRKRSWQMKLLNESQLRRVEGGIELIRVTFSLAGLTKVAGIVMRQPMKQTVWIPLPVLLVTKLPRGLSQAQYDHAASGVPIDGALGQKPDEESG</sequence>
<evidence type="ECO:0000313" key="1">
    <source>
        <dbReference type="EMBL" id="KAL0062455.1"/>
    </source>
</evidence>
<organism evidence="1 2">
    <name type="scientific">Marasmius tenuissimus</name>
    <dbReference type="NCBI Taxonomy" id="585030"/>
    <lineage>
        <taxon>Eukaryota</taxon>
        <taxon>Fungi</taxon>
        <taxon>Dikarya</taxon>
        <taxon>Basidiomycota</taxon>
        <taxon>Agaricomycotina</taxon>
        <taxon>Agaricomycetes</taxon>
        <taxon>Agaricomycetidae</taxon>
        <taxon>Agaricales</taxon>
        <taxon>Marasmiineae</taxon>
        <taxon>Marasmiaceae</taxon>
        <taxon>Marasmius</taxon>
    </lineage>
</organism>